<feature type="domain" description="Beta-ketoacyl-[acyl-carrier-protein] synthase III C-terminal" evidence="11">
    <location>
        <begin position="238"/>
        <end position="327"/>
    </location>
</feature>
<evidence type="ECO:0000256" key="9">
    <source>
        <dbReference type="HAMAP-Rule" id="MF_01815"/>
    </source>
</evidence>
<keyword evidence="6 9" id="KW-0443">Lipid metabolism</keyword>
<dbReference type="NCBIfam" id="NF006829">
    <property type="entry name" value="PRK09352.1"/>
    <property type="match status" value="1"/>
</dbReference>
<evidence type="ECO:0000313" key="14">
    <source>
        <dbReference type="Proteomes" id="UP001596435"/>
    </source>
</evidence>
<evidence type="ECO:0000256" key="6">
    <source>
        <dbReference type="ARBA" id="ARBA00023098"/>
    </source>
</evidence>
<evidence type="ECO:0000256" key="1">
    <source>
        <dbReference type="ARBA" id="ARBA00008642"/>
    </source>
</evidence>
<reference evidence="14" key="1">
    <citation type="journal article" date="2019" name="Int. J. Syst. Evol. Microbiol.">
        <title>The Global Catalogue of Microorganisms (GCM) 10K type strain sequencing project: providing services to taxonomists for standard genome sequencing and annotation.</title>
        <authorList>
            <consortium name="The Broad Institute Genomics Platform"/>
            <consortium name="The Broad Institute Genome Sequencing Center for Infectious Disease"/>
            <person name="Wu L."/>
            <person name="Ma J."/>
        </authorList>
    </citation>
    <scope>NUCLEOTIDE SEQUENCE [LARGE SCALE GENOMIC DNA]</scope>
    <source>
        <strain evidence="14">CGMCC 1.12859</strain>
    </source>
</reference>
<keyword evidence="9" id="KW-0511">Multifunctional enzyme</keyword>
<keyword evidence="14" id="KW-1185">Reference proteome</keyword>
<dbReference type="PANTHER" id="PTHR34069">
    <property type="entry name" value="3-OXOACYL-[ACYL-CARRIER-PROTEIN] SYNTHASE 3"/>
    <property type="match status" value="1"/>
</dbReference>
<keyword evidence="3 9" id="KW-0444">Lipid biosynthesis</keyword>
<comment type="catalytic activity">
    <reaction evidence="9">
        <text>malonyl-[ACP] + acetyl-CoA + H(+) = 3-oxobutanoyl-[ACP] + CO2 + CoA</text>
        <dbReference type="Rhea" id="RHEA:12080"/>
        <dbReference type="Rhea" id="RHEA-COMP:9623"/>
        <dbReference type="Rhea" id="RHEA-COMP:9625"/>
        <dbReference type="ChEBI" id="CHEBI:15378"/>
        <dbReference type="ChEBI" id="CHEBI:16526"/>
        <dbReference type="ChEBI" id="CHEBI:57287"/>
        <dbReference type="ChEBI" id="CHEBI:57288"/>
        <dbReference type="ChEBI" id="CHEBI:78449"/>
        <dbReference type="ChEBI" id="CHEBI:78450"/>
        <dbReference type="EC" id="2.3.1.180"/>
    </reaction>
</comment>
<evidence type="ECO:0000256" key="8">
    <source>
        <dbReference type="ARBA" id="ARBA00023315"/>
    </source>
</evidence>
<comment type="caution">
    <text evidence="13">The sequence shown here is derived from an EMBL/GenBank/DDBJ whole genome shotgun (WGS) entry which is preliminary data.</text>
</comment>
<dbReference type="NCBIfam" id="TIGR00747">
    <property type="entry name" value="fabH"/>
    <property type="match status" value="1"/>
</dbReference>
<proteinExistence type="inferred from homology"/>
<name>A0ABW2G6W2_9ACTN</name>
<dbReference type="EMBL" id="JBHTAJ010000105">
    <property type="protein sequence ID" value="MFC7184500.1"/>
    <property type="molecule type" value="Genomic_DNA"/>
</dbReference>
<comment type="pathway">
    <text evidence="9">Lipid metabolism; fatty acid biosynthesis.</text>
</comment>
<dbReference type="PANTHER" id="PTHR34069:SF2">
    <property type="entry name" value="BETA-KETOACYL-[ACYL-CARRIER-PROTEIN] SYNTHASE III"/>
    <property type="match status" value="1"/>
</dbReference>
<sequence length="356" mass="36473">MTRAAVLCGTGSCLPGRRVGNDDLAALLDTSDEWIRSRTGIGARYWAEPGTATSDLAVGAGQRALKDAGGSAVDAVVVATATPDRVLPATAPLVAARLGLAGAAAYDVAAVCTGFVYALATAAGLIATGTADRVLVIGADTFSGILDPADRSTSVIFGDGAGAAVLRAGRPDEPGALGPFDLGSDGDGYDLITVRGGGSAQRLSERPPERGDGYFSMAGKEVFRHAVLRMSQSSARVLARAGWRTSDVRWLVGHQANRRILDRLADDLGIPRERGIGNIAEVGNTSAASIPLALDDAAAAGLLRPGDRVLLTAFGGGLTWGSAVLTWPRPATDREPVHPCPAPNTRPEGATDGHHV</sequence>
<keyword evidence="4 9" id="KW-0808">Transferase</keyword>
<comment type="subcellular location">
    <subcellularLocation>
        <location evidence="9">Cytoplasm</location>
    </subcellularLocation>
</comment>
<evidence type="ECO:0000256" key="7">
    <source>
        <dbReference type="ARBA" id="ARBA00023160"/>
    </source>
</evidence>
<keyword evidence="7 9" id="KW-0275">Fatty acid biosynthesis</keyword>
<dbReference type="EC" id="2.3.1.180" evidence="9"/>
<evidence type="ECO:0000256" key="3">
    <source>
        <dbReference type="ARBA" id="ARBA00022516"/>
    </source>
</evidence>
<evidence type="ECO:0000256" key="10">
    <source>
        <dbReference type="SAM" id="MobiDB-lite"/>
    </source>
</evidence>
<keyword evidence="2 9" id="KW-0963">Cytoplasm</keyword>
<feature type="region of interest" description="Disordered" evidence="10">
    <location>
        <begin position="332"/>
        <end position="356"/>
    </location>
</feature>
<dbReference type="InterPro" id="IPR004655">
    <property type="entry name" value="FabH"/>
</dbReference>
<dbReference type="Proteomes" id="UP001596435">
    <property type="component" value="Unassembled WGS sequence"/>
</dbReference>
<feature type="active site" evidence="9">
    <location>
        <position position="254"/>
    </location>
</feature>
<comment type="similarity">
    <text evidence="1 9">Belongs to the thiolase-like superfamily. FabH family.</text>
</comment>
<dbReference type="InterPro" id="IPR013747">
    <property type="entry name" value="ACP_syn_III_C"/>
</dbReference>
<evidence type="ECO:0000259" key="12">
    <source>
        <dbReference type="Pfam" id="PF08545"/>
    </source>
</evidence>
<dbReference type="Pfam" id="PF08541">
    <property type="entry name" value="ACP_syn_III_C"/>
    <property type="match status" value="1"/>
</dbReference>
<evidence type="ECO:0000313" key="13">
    <source>
        <dbReference type="EMBL" id="MFC7184500.1"/>
    </source>
</evidence>
<feature type="active site" evidence="9">
    <location>
        <position position="284"/>
    </location>
</feature>
<gene>
    <name evidence="9" type="primary">fabH</name>
    <name evidence="13" type="ORF">ACFQMG_33615</name>
</gene>
<feature type="domain" description="Beta-ketoacyl-[acyl-carrier-protein] synthase III N-terminal" evidence="12">
    <location>
        <begin position="106"/>
        <end position="186"/>
    </location>
</feature>
<evidence type="ECO:0000259" key="11">
    <source>
        <dbReference type="Pfam" id="PF08541"/>
    </source>
</evidence>
<dbReference type="CDD" id="cd00830">
    <property type="entry name" value="KAS_III"/>
    <property type="match status" value="1"/>
</dbReference>
<feature type="region of interest" description="ACP-binding" evidence="9">
    <location>
        <begin position="255"/>
        <end position="259"/>
    </location>
</feature>
<comment type="subunit">
    <text evidence="9">Homodimer.</text>
</comment>
<keyword evidence="5 9" id="KW-0276">Fatty acid metabolism</keyword>
<dbReference type="HAMAP" id="MF_01815">
    <property type="entry name" value="FabH"/>
    <property type="match status" value="1"/>
</dbReference>
<feature type="active site" evidence="9">
    <location>
        <position position="112"/>
    </location>
</feature>
<dbReference type="Gene3D" id="3.40.47.10">
    <property type="match status" value="1"/>
</dbReference>
<evidence type="ECO:0000256" key="5">
    <source>
        <dbReference type="ARBA" id="ARBA00022832"/>
    </source>
</evidence>
<dbReference type="Pfam" id="PF08545">
    <property type="entry name" value="ACP_syn_III"/>
    <property type="match status" value="1"/>
</dbReference>
<dbReference type="SUPFAM" id="SSF53901">
    <property type="entry name" value="Thiolase-like"/>
    <property type="match status" value="1"/>
</dbReference>
<protein>
    <recommendedName>
        <fullName evidence="9">Beta-ketoacyl-[acyl-carrier-protein] synthase III</fullName>
        <shortName evidence="9">Beta-ketoacyl-ACP synthase III</shortName>
        <shortName evidence="9">KAS III</shortName>
        <ecNumber evidence="9">2.3.1.180</ecNumber>
    </recommendedName>
    <alternativeName>
        <fullName evidence="9">3-oxoacyl-[acyl-carrier-protein] synthase 3</fullName>
    </alternativeName>
    <alternativeName>
        <fullName evidence="9">3-oxoacyl-[acyl-carrier-protein] synthase III</fullName>
    </alternativeName>
</protein>
<dbReference type="InterPro" id="IPR013751">
    <property type="entry name" value="ACP_syn_III_N"/>
</dbReference>
<accession>A0ABW2G6W2</accession>
<evidence type="ECO:0000256" key="2">
    <source>
        <dbReference type="ARBA" id="ARBA00022490"/>
    </source>
</evidence>
<dbReference type="InterPro" id="IPR016039">
    <property type="entry name" value="Thiolase-like"/>
</dbReference>
<comment type="function">
    <text evidence="9">Catalyzes the condensation reaction of fatty acid synthesis by the addition to an acyl acceptor of two carbons from malonyl-ACP. Catalyzes the first condensation reaction which initiates fatty acid synthesis and may therefore play a role in governing the total rate of fatty acid production. Possesses both acetoacetyl-ACP synthase and acetyl transacylase activities. Its substrate specificity determines the biosynthesis of branched-chain and/or straight-chain of fatty acids.</text>
</comment>
<comment type="domain">
    <text evidence="9">The last Arg residue of the ACP-binding site is essential for the weak association between ACP/AcpP and FabH.</text>
</comment>
<organism evidence="13 14">
    <name type="scientific">Kitasatospora paranensis</name>
    <dbReference type="NCBI Taxonomy" id="258053"/>
    <lineage>
        <taxon>Bacteria</taxon>
        <taxon>Bacillati</taxon>
        <taxon>Actinomycetota</taxon>
        <taxon>Actinomycetes</taxon>
        <taxon>Kitasatosporales</taxon>
        <taxon>Streptomycetaceae</taxon>
        <taxon>Kitasatospora</taxon>
    </lineage>
</organism>
<dbReference type="GO" id="GO:0033818">
    <property type="term" value="F:beta-ketoacyl-acyl-carrier-protein synthase III activity"/>
    <property type="evidence" value="ECO:0007669"/>
    <property type="project" value="UniProtKB-EC"/>
</dbReference>
<dbReference type="RefSeq" id="WP_345705482.1">
    <property type="nucleotide sequence ID" value="NZ_BAABKV010000001.1"/>
</dbReference>
<keyword evidence="8 9" id="KW-0012">Acyltransferase</keyword>
<evidence type="ECO:0000256" key="4">
    <source>
        <dbReference type="ARBA" id="ARBA00022679"/>
    </source>
</evidence>